<reference evidence="7 8" key="1">
    <citation type="journal article" date="2016" name="Nat. Commun.">
        <title>Thousands of microbial genomes shed light on interconnected biogeochemical processes in an aquifer system.</title>
        <authorList>
            <person name="Anantharaman K."/>
            <person name="Brown C.T."/>
            <person name="Hug L.A."/>
            <person name="Sharon I."/>
            <person name="Castelle C.J."/>
            <person name="Probst A.J."/>
            <person name="Thomas B.C."/>
            <person name="Singh A."/>
            <person name="Wilkins M.J."/>
            <person name="Karaoz U."/>
            <person name="Brodie E.L."/>
            <person name="Williams K.H."/>
            <person name="Hubbard S.S."/>
            <person name="Banfield J.F."/>
        </authorList>
    </citation>
    <scope>NUCLEOTIDE SEQUENCE [LARGE SCALE GENOMIC DNA]</scope>
</reference>
<keyword evidence="5" id="KW-0378">Hydrolase</keyword>
<dbReference type="InterPro" id="IPR030048">
    <property type="entry name" value="SurE"/>
</dbReference>
<dbReference type="GO" id="GO:0008253">
    <property type="term" value="F:5'-nucleotidase activity"/>
    <property type="evidence" value="ECO:0007669"/>
    <property type="project" value="UniProtKB-EC"/>
</dbReference>
<evidence type="ECO:0000259" key="6">
    <source>
        <dbReference type="Pfam" id="PF01975"/>
    </source>
</evidence>
<dbReference type="Gene3D" id="3.40.1210.10">
    <property type="entry name" value="Survival protein SurE-like phosphatase/nucleotidase"/>
    <property type="match status" value="1"/>
</dbReference>
<comment type="similarity">
    <text evidence="2">Belongs to the SurE nucleotidase family.</text>
</comment>
<evidence type="ECO:0000256" key="5">
    <source>
        <dbReference type="ARBA" id="ARBA00022801"/>
    </source>
</evidence>
<organism evidence="7 8">
    <name type="scientific">Candidatus Roizmanbacteria bacterium RIFCSPHIGHO2_02_FULL_39_9</name>
    <dbReference type="NCBI Taxonomy" id="1802040"/>
    <lineage>
        <taxon>Bacteria</taxon>
        <taxon>Candidatus Roizmaniibacteriota</taxon>
    </lineage>
</organism>
<evidence type="ECO:0000256" key="1">
    <source>
        <dbReference type="ARBA" id="ARBA00000815"/>
    </source>
</evidence>
<dbReference type="InterPro" id="IPR002828">
    <property type="entry name" value="SurE-like_Pase/nucleotidase"/>
</dbReference>
<evidence type="ECO:0000256" key="2">
    <source>
        <dbReference type="ARBA" id="ARBA00011062"/>
    </source>
</evidence>
<protein>
    <recommendedName>
        <fullName evidence="3">5'-nucleotidase</fullName>
        <ecNumber evidence="3">3.1.3.5</ecNumber>
    </recommendedName>
</protein>
<keyword evidence="4" id="KW-0479">Metal-binding</keyword>
<dbReference type="SUPFAM" id="SSF64167">
    <property type="entry name" value="SurE-like"/>
    <property type="match status" value="1"/>
</dbReference>
<comment type="catalytic activity">
    <reaction evidence="1">
        <text>a ribonucleoside 5'-phosphate + H2O = a ribonucleoside + phosphate</text>
        <dbReference type="Rhea" id="RHEA:12484"/>
        <dbReference type="ChEBI" id="CHEBI:15377"/>
        <dbReference type="ChEBI" id="CHEBI:18254"/>
        <dbReference type="ChEBI" id="CHEBI:43474"/>
        <dbReference type="ChEBI" id="CHEBI:58043"/>
        <dbReference type="EC" id="3.1.3.5"/>
    </reaction>
</comment>
<gene>
    <name evidence="7" type="ORF">A3C28_03005</name>
</gene>
<dbReference type="PANTHER" id="PTHR30457:SF0">
    <property type="entry name" value="PHOSPHATASE, PUTATIVE (AFU_ORTHOLOGUE AFUA_4G01070)-RELATED"/>
    <property type="match status" value="1"/>
</dbReference>
<comment type="caution">
    <text evidence="7">The sequence shown here is derived from an EMBL/GenBank/DDBJ whole genome shotgun (WGS) entry which is preliminary data.</text>
</comment>
<dbReference type="PANTHER" id="PTHR30457">
    <property type="entry name" value="5'-NUCLEOTIDASE SURE"/>
    <property type="match status" value="1"/>
</dbReference>
<evidence type="ECO:0000313" key="7">
    <source>
        <dbReference type="EMBL" id="OGK27087.1"/>
    </source>
</evidence>
<evidence type="ECO:0000256" key="4">
    <source>
        <dbReference type="ARBA" id="ARBA00022723"/>
    </source>
</evidence>
<dbReference type="EC" id="3.1.3.5" evidence="3"/>
<dbReference type="Proteomes" id="UP000178597">
    <property type="component" value="Unassembled WGS sequence"/>
</dbReference>
<dbReference type="AlphaFoldDB" id="A0A1F7H6S7"/>
<name>A0A1F7H6S7_9BACT</name>
<dbReference type="EMBL" id="MFZP01000031">
    <property type="protein sequence ID" value="OGK27087.1"/>
    <property type="molecule type" value="Genomic_DNA"/>
</dbReference>
<accession>A0A1F7H6S7</accession>
<evidence type="ECO:0000313" key="8">
    <source>
        <dbReference type="Proteomes" id="UP000178597"/>
    </source>
</evidence>
<dbReference type="Pfam" id="PF01975">
    <property type="entry name" value="SurE"/>
    <property type="match status" value="1"/>
</dbReference>
<sequence length="248" mass="27897">MKIKRILITGDDGYNSIGTRLLVHFLKDKYELAIAGTKTQQSGVGGILHLRQKVRWEEIKVHGVSGVCVHGSPCDAIEFALGYFKEPFDLIISGLNLGANLGPSIISSGTVAAAIMGLAIDLAPRGLILSWNMDYHYFFMNHKMSHSLEKYLEYPGKVTADLIEEAIKKNLWRSRLVNINFPRNPSTKVKFTKLAKSSNWFYKHPVVVDYKKKTFSYPIGFVPKRVATDYDVGAIKKGYISISPMRLW</sequence>
<dbReference type="STRING" id="1802040.A3C28_03005"/>
<proteinExistence type="inferred from homology"/>
<dbReference type="InterPro" id="IPR036523">
    <property type="entry name" value="SurE-like_sf"/>
</dbReference>
<evidence type="ECO:0000256" key="3">
    <source>
        <dbReference type="ARBA" id="ARBA00012643"/>
    </source>
</evidence>
<feature type="domain" description="Survival protein SurE-like phosphatase/nucleotidase" evidence="6">
    <location>
        <begin position="6"/>
        <end position="199"/>
    </location>
</feature>
<dbReference type="GO" id="GO:0046872">
    <property type="term" value="F:metal ion binding"/>
    <property type="evidence" value="ECO:0007669"/>
    <property type="project" value="UniProtKB-KW"/>
</dbReference>